<keyword evidence="4" id="KW-0663">Pyridoxal phosphate</keyword>
<evidence type="ECO:0000256" key="3">
    <source>
        <dbReference type="ARBA" id="ARBA00011881"/>
    </source>
</evidence>
<feature type="domain" description="Aromatic amino acid beta-eliminating lyase/threonine aldolase" evidence="5">
    <location>
        <begin position="30"/>
        <end position="297"/>
    </location>
</feature>
<evidence type="ECO:0000259" key="5">
    <source>
        <dbReference type="Pfam" id="PF01212"/>
    </source>
</evidence>
<dbReference type="Proteomes" id="UP000637632">
    <property type="component" value="Unassembled WGS sequence"/>
</dbReference>
<protein>
    <submittedName>
        <fullName evidence="6">Threonine aldolase</fullName>
    </submittedName>
</protein>
<accession>A0ABR6XGH7</accession>
<organism evidence="6 7">
    <name type="scientific">Undibacterium aquatile</name>
    <dbReference type="NCBI Taxonomy" id="1537398"/>
    <lineage>
        <taxon>Bacteria</taxon>
        <taxon>Pseudomonadati</taxon>
        <taxon>Pseudomonadota</taxon>
        <taxon>Betaproteobacteria</taxon>
        <taxon>Burkholderiales</taxon>
        <taxon>Oxalobacteraceae</taxon>
        <taxon>Undibacterium</taxon>
    </lineage>
</organism>
<dbReference type="InterPro" id="IPR015421">
    <property type="entry name" value="PyrdxlP-dep_Trfase_major"/>
</dbReference>
<name>A0ABR6XGH7_9BURK</name>
<dbReference type="Gene3D" id="3.40.640.10">
    <property type="entry name" value="Type I PLP-dependent aspartate aminotransferase-like (Major domain)"/>
    <property type="match status" value="1"/>
</dbReference>
<sequence length="365" mass="40695">MNNAEIIALKNTCHTILPGHKAQTPAQSFAQMASWCEANNIEHDVYGEGDFLQSFEKKIAGLLGMESSVFCISGTMAQVIALKLACEERGSSLVALHPTSHLLLHERSNFQVLNYFTALNIGNPHRPWVLQDLQTQPEHIAAAQYELPMREIGGQLPGWDELNAIKTYCRQQDIHLHMDGARLWEAACGFNKPLNDIAAGFDSVYVSFYKGIGGFAGAMLAGRTDFIAKARVWIHRQGGNVFRRTPYVVAAAMQFDQRLAAMPAYFQRTREIYAVLKDYPAFIANPATPDCNMLHLHLPADKDTAIQLRNRIASEHGIWLFNNAVHTALPGYCMFEWYVGDQMLDINDNTLRQALDLLATGLAMG</sequence>
<comment type="similarity">
    <text evidence="2">Belongs to the threonine aldolase family.</text>
</comment>
<comment type="subunit">
    <text evidence="3">Homotetramer.</text>
</comment>
<dbReference type="InterPro" id="IPR015424">
    <property type="entry name" value="PyrdxlP-dep_Trfase"/>
</dbReference>
<reference evidence="6 7" key="1">
    <citation type="submission" date="2020-08" db="EMBL/GenBank/DDBJ databases">
        <title>Novel species isolated from subtropical streams in China.</title>
        <authorList>
            <person name="Lu H."/>
        </authorList>
    </citation>
    <scope>NUCLEOTIDE SEQUENCE [LARGE SCALE GENOMIC DNA]</scope>
    <source>
        <strain evidence="6 7">CCTCC AB 2015119</strain>
    </source>
</reference>
<evidence type="ECO:0000256" key="2">
    <source>
        <dbReference type="ARBA" id="ARBA00006966"/>
    </source>
</evidence>
<dbReference type="Gene3D" id="3.90.1150.10">
    <property type="entry name" value="Aspartate Aminotransferase, domain 1"/>
    <property type="match status" value="1"/>
</dbReference>
<gene>
    <name evidence="6" type="ORF">H8K26_11225</name>
</gene>
<dbReference type="PANTHER" id="PTHR48097">
    <property type="entry name" value="L-THREONINE ALDOLASE-RELATED"/>
    <property type="match status" value="1"/>
</dbReference>
<proteinExistence type="inferred from homology"/>
<comment type="caution">
    <text evidence="6">The sequence shown here is derived from an EMBL/GenBank/DDBJ whole genome shotgun (WGS) entry which is preliminary data.</text>
</comment>
<comment type="cofactor">
    <cofactor evidence="1">
        <name>pyridoxal 5'-phosphate</name>
        <dbReference type="ChEBI" id="CHEBI:597326"/>
    </cofactor>
</comment>
<dbReference type="SUPFAM" id="SSF53383">
    <property type="entry name" value="PLP-dependent transferases"/>
    <property type="match status" value="1"/>
</dbReference>
<dbReference type="RefSeq" id="WP_190479537.1">
    <property type="nucleotide sequence ID" value="NZ_JACOFT010000003.1"/>
</dbReference>
<evidence type="ECO:0000313" key="6">
    <source>
        <dbReference type="EMBL" id="MBC3812016.1"/>
    </source>
</evidence>
<dbReference type="EMBL" id="JACOFT010000003">
    <property type="protein sequence ID" value="MBC3812016.1"/>
    <property type="molecule type" value="Genomic_DNA"/>
</dbReference>
<dbReference type="InterPro" id="IPR001597">
    <property type="entry name" value="ArAA_b-elim_lyase/Thr_aldolase"/>
</dbReference>
<evidence type="ECO:0000256" key="4">
    <source>
        <dbReference type="ARBA" id="ARBA00022898"/>
    </source>
</evidence>
<evidence type="ECO:0000256" key="1">
    <source>
        <dbReference type="ARBA" id="ARBA00001933"/>
    </source>
</evidence>
<dbReference type="Pfam" id="PF01212">
    <property type="entry name" value="Beta_elim_lyase"/>
    <property type="match status" value="1"/>
</dbReference>
<keyword evidence="7" id="KW-1185">Reference proteome</keyword>
<evidence type="ECO:0000313" key="7">
    <source>
        <dbReference type="Proteomes" id="UP000637632"/>
    </source>
</evidence>
<dbReference type="InterPro" id="IPR015422">
    <property type="entry name" value="PyrdxlP-dep_Trfase_small"/>
</dbReference>
<dbReference type="PANTHER" id="PTHR48097:SF9">
    <property type="entry name" value="L-THREONINE ALDOLASE"/>
    <property type="match status" value="1"/>
</dbReference>